<dbReference type="InterPro" id="IPR008927">
    <property type="entry name" value="6-PGluconate_DH-like_C_sf"/>
</dbReference>
<evidence type="ECO:0000259" key="2">
    <source>
        <dbReference type="Pfam" id="PF14833"/>
    </source>
</evidence>
<accession>L8GF60</accession>
<dbReference type="Proteomes" id="UP000011083">
    <property type="component" value="Unassembled WGS sequence"/>
</dbReference>
<dbReference type="GO" id="GO:0050661">
    <property type="term" value="F:NADP binding"/>
    <property type="evidence" value="ECO:0007669"/>
    <property type="project" value="InterPro"/>
</dbReference>
<dbReference type="PANTHER" id="PTHR43060">
    <property type="entry name" value="3-HYDROXYISOBUTYRATE DEHYDROGENASE-LIKE 1, MITOCHONDRIAL-RELATED"/>
    <property type="match status" value="1"/>
</dbReference>
<dbReference type="EMBL" id="KB008148">
    <property type="protein sequence ID" value="ELR11509.1"/>
    <property type="molecule type" value="Genomic_DNA"/>
</dbReference>
<proteinExistence type="predicted"/>
<gene>
    <name evidence="3" type="ORF">ACA1_256480</name>
</gene>
<dbReference type="STRING" id="1257118.L8GF60"/>
<dbReference type="SUPFAM" id="SSF48179">
    <property type="entry name" value="6-phosphogluconate dehydrogenase C-terminal domain-like"/>
    <property type="match status" value="1"/>
</dbReference>
<protein>
    <submittedName>
        <fullName evidence="3">2hydroxy-3-oxopropionate reductase, putative</fullName>
    </submittedName>
</protein>
<dbReference type="Pfam" id="PF03446">
    <property type="entry name" value="NAD_binding_2"/>
    <property type="match status" value="1"/>
</dbReference>
<keyword evidence="4" id="KW-1185">Reference proteome</keyword>
<organism evidence="3 4">
    <name type="scientific">Acanthamoeba castellanii (strain ATCC 30010 / Neff)</name>
    <dbReference type="NCBI Taxonomy" id="1257118"/>
    <lineage>
        <taxon>Eukaryota</taxon>
        <taxon>Amoebozoa</taxon>
        <taxon>Discosea</taxon>
        <taxon>Longamoebia</taxon>
        <taxon>Centramoebida</taxon>
        <taxon>Acanthamoebidae</taxon>
        <taxon>Acanthamoeba</taxon>
    </lineage>
</organism>
<dbReference type="AlphaFoldDB" id="L8GF60"/>
<dbReference type="RefSeq" id="XP_004333522.1">
    <property type="nucleotide sequence ID" value="XM_004333474.1"/>
</dbReference>
<dbReference type="SUPFAM" id="SSF51735">
    <property type="entry name" value="NAD(P)-binding Rossmann-fold domains"/>
    <property type="match status" value="1"/>
</dbReference>
<dbReference type="InterPro" id="IPR029154">
    <property type="entry name" value="HIBADH-like_NADP-bd"/>
</dbReference>
<evidence type="ECO:0000313" key="3">
    <source>
        <dbReference type="EMBL" id="ELR11509.1"/>
    </source>
</evidence>
<dbReference type="OrthoDB" id="21615at2759"/>
<dbReference type="PANTHER" id="PTHR43060:SF15">
    <property type="entry name" value="3-HYDROXYISOBUTYRATE DEHYDROGENASE-LIKE 1, MITOCHONDRIAL-RELATED"/>
    <property type="match status" value="1"/>
</dbReference>
<dbReference type="GO" id="GO:0051287">
    <property type="term" value="F:NAD binding"/>
    <property type="evidence" value="ECO:0007669"/>
    <property type="project" value="InterPro"/>
</dbReference>
<dbReference type="KEGG" id="acan:ACA1_256480"/>
<evidence type="ECO:0000259" key="1">
    <source>
        <dbReference type="Pfam" id="PF03446"/>
    </source>
</evidence>
<dbReference type="InterPro" id="IPR036291">
    <property type="entry name" value="NAD(P)-bd_dom_sf"/>
</dbReference>
<sequence length="357" mass="37632">MEGASAASIEPRPTGAKLGFIGVGNMGRGMALNLSRKGFALLVYDACLARVEETFPPSQVAAGGLRQLAQECDRIIFCLPDYTILQRVLFGSSSASSSSSADEGDRGLVAFLKPGHVLVDCGTSHPVWTQETERRLREMGITFLDAPVSGMVAKAEAGTLSIMVGGDRSAFEVVEPALWAMGKEVTFLGASGNGQLTKMLNNVLFNVSIAAMAEILPVATRLGLDPQQFSEVVGKGSGQSFGFDSFAGLVLARNFEAGKGGYPLAAAFKDMQTFEELVHARLQADHLPSVVAGTMQTYKEAPPPCLCCLPVASCALDKGYGAEHKGAMVKVWEERFGVQVAATADVAAQPPNTSTYA</sequence>
<dbReference type="InterPro" id="IPR013328">
    <property type="entry name" value="6PGD_dom2"/>
</dbReference>
<feature type="domain" description="3-hydroxyisobutyrate dehydrogenase-like NAD-binding" evidence="2">
    <location>
        <begin position="192"/>
        <end position="281"/>
    </location>
</feature>
<name>L8GF60_ACACF</name>
<reference evidence="3 4" key="1">
    <citation type="journal article" date="2013" name="Genome Biol.">
        <title>Genome of Acanthamoeba castellanii highlights extensive lateral gene transfer and early evolution of tyrosine kinase signaling.</title>
        <authorList>
            <person name="Clarke M."/>
            <person name="Lohan A.J."/>
            <person name="Liu B."/>
            <person name="Lagkouvardos I."/>
            <person name="Roy S."/>
            <person name="Zafar N."/>
            <person name="Bertelli C."/>
            <person name="Schilde C."/>
            <person name="Kianianmomeni A."/>
            <person name="Burglin T.R."/>
            <person name="Frech C."/>
            <person name="Turcotte B."/>
            <person name="Kopec K.O."/>
            <person name="Synnott J.M."/>
            <person name="Choo C."/>
            <person name="Paponov I."/>
            <person name="Finkler A."/>
            <person name="Soon Heng Tan C."/>
            <person name="Hutchins A.P."/>
            <person name="Weinmeier T."/>
            <person name="Rattei T."/>
            <person name="Chu J.S."/>
            <person name="Gimenez G."/>
            <person name="Irimia M."/>
            <person name="Rigden D.J."/>
            <person name="Fitzpatrick D.A."/>
            <person name="Lorenzo-Morales J."/>
            <person name="Bateman A."/>
            <person name="Chiu C.H."/>
            <person name="Tang P."/>
            <person name="Hegemann P."/>
            <person name="Fromm H."/>
            <person name="Raoult D."/>
            <person name="Greub G."/>
            <person name="Miranda-Saavedra D."/>
            <person name="Chen N."/>
            <person name="Nash P."/>
            <person name="Ginger M.L."/>
            <person name="Horn M."/>
            <person name="Schaap P."/>
            <person name="Caler L."/>
            <person name="Loftus B."/>
        </authorList>
    </citation>
    <scope>NUCLEOTIDE SEQUENCE [LARGE SCALE GENOMIC DNA]</scope>
    <source>
        <strain evidence="3 4">Neff</strain>
    </source>
</reference>
<feature type="domain" description="6-phosphogluconate dehydrogenase NADP-binding" evidence="1">
    <location>
        <begin position="17"/>
        <end position="189"/>
    </location>
</feature>
<dbReference type="Gene3D" id="1.10.1040.10">
    <property type="entry name" value="N-(1-d-carboxylethyl)-l-norvaline Dehydrogenase, domain 2"/>
    <property type="match status" value="1"/>
</dbReference>
<dbReference type="Pfam" id="PF14833">
    <property type="entry name" value="NAD_binding_11"/>
    <property type="match status" value="1"/>
</dbReference>
<dbReference type="InterPro" id="IPR006115">
    <property type="entry name" value="6PGDH_NADP-bd"/>
</dbReference>
<dbReference type="Gene3D" id="3.40.50.720">
    <property type="entry name" value="NAD(P)-binding Rossmann-like Domain"/>
    <property type="match status" value="1"/>
</dbReference>
<dbReference type="GeneID" id="14912158"/>
<evidence type="ECO:0000313" key="4">
    <source>
        <dbReference type="Proteomes" id="UP000011083"/>
    </source>
</evidence>
<dbReference type="VEuPathDB" id="AmoebaDB:ACA1_256480"/>